<organism evidence="1 2">
    <name type="scientific">Cyclobacterium amurskyense</name>
    <dbReference type="NCBI Taxonomy" id="320787"/>
    <lineage>
        <taxon>Bacteria</taxon>
        <taxon>Pseudomonadati</taxon>
        <taxon>Bacteroidota</taxon>
        <taxon>Cytophagia</taxon>
        <taxon>Cytophagales</taxon>
        <taxon>Cyclobacteriaceae</taxon>
        <taxon>Cyclobacterium</taxon>
    </lineage>
</organism>
<name>A0A0H4PB89_9BACT</name>
<dbReference type="RefSeq" id="WP_157470444.1">
    <property type="nucleotide sequence ID" value="NZ_CAXBGM010000009.1"/>
</dbReference>
<keyword evidence="2" id="KW-1185">Reference proteome</keyword>
<reference evidence="1 2" key="1">
    <citation type="submission" date="2015-07" db="EMBL/GenBank/DDBJ databases">
        <authorList>
            <person name="Kim K.M."/>
        </authorList>
    </citation>
    <scope>NUCLEOTIDE SEQUENCE [LARGE SCALE GENOMIC DNA]</scope>
    <source>
        <strain evidence="1 2">KCTC 12363</strain>
    </source>
</reference>
<dbReference type="EMBL" id="CP012040">
    <property type="protein sequence ID" value="AKP51716.1"/>
    <property type="molecule type" value="Genomic_DNA"/>
</dbReference>
<evidence type="ECO:0000313" key="1">
    <source>
        <dbReference type="EMBL" id="AKP51716.1"/>
    </source>
</evidence>
<dbReference type="AlphaFoldDB" id="A0A0H4PB89"/>
<sequence length="177" mass="19604">MKKFTYFLSLIVLMSIWSCKTSSEERPALELVNKEWTLQEATLRGRGVVSISGGPSVPVSIEGIGENYDMTLDFGDMDQLLTAAGSFVFDLDVTALGITLQNEKIPVQGVEIFSGTWELVGDQLVITDKEEAVILEVIDYSENMLRLGGEIEVSDFERFQEEGLTVSETSIEVVLVR</sequence>
<dbReference type="Proteomes" id="UP000036520">
    <property type="component" value="Chromosome"/>
</dbReference>
<gene>
    <name evidence="1" type="ORF">CA2015_2298</name>
</gene>
<accession>A0A0H4PB89</accession>
<dbReference type="STRING" id="320787.CA2015_2298"/>
<dbReference type="OrthoDB" id="840067at2"/>
<proteinExistence type="predicted"/>
<dbReference type="KEGG" id="camu:CA2015_2298"/>
<evidence type="ECO:0008006" key="3">
    <source>
        <dbReference type="Google" id="ProtNLM"/>
    </source>
</evidence>
<protein>
    <recommendedName>
        <fullName evidence="3">Lipocalin-like domain-containing protein</fullName>
    </recommendedName>
</protein>
<evidence type="ECO:0000313" key="2">
    <source>
        <dbReference type="Proteomes" id="UP000036520"/>
    </source>
</evidence>